<dbReference type="PANTHER" id="PTHR43844">
    <property type="entry name" value="METHIONINE SYNTHASE"/>
    <property type="match status" value="1"/>
</dbReference>
<gene>
    <name evidence="2" type="ORF">ACERLL_05640</name>
</gene>
<dbReference type="RefSeq" id="WP_373655089.1">
    <property type="nucleotide sequence ID" value="NZ_JBGUAW010000003.1"/>
</dbReference>
<accession>A0ABV4TSL3</accession>
<dbReference type="Pfam" id="PF01717">
    <property type="entry name" value="Meth_synt_2"/>
    <property type="match status" value="1"/>
</dbReference>
<organism evidence="2 3">
    <name type="scientific">Thiohalorhabdus methylotrophus</name>
    <dbReference type="NCBI Taxonomy" id="3242694"/>
    <lineage>
        <taxon>Bacteria</taxon>
        <taxon>Pseudomonadati</taxon>
        <taxon>Pseudomonadota</taxon>
        <taxon>Gammaproteobacteria</taxon>
        <taxon>Thiohalorhabdales</taxon>
        <taxon>Thiohalorhabdaceae</taxon>
        <taxon>Thiohalorhabdus</taxon>
    </lineage>
</organism>
<reference evidence="2 3" key="1">
    <citation type="submission" date="2024-08" db="EMBL/GenBank/DDBJ databases">
        <title>Whole-genome sequencing of halo(alkali)philic microorganisms from hypersaline lakes.</title>
        <authorList>
            <person name="Sorokin D.Y."/>
            <person name="Merkel A.Y."/>
            <person name="Messina E."/>
            <person name="Yakimov M."/>
        </authorList>
    </citation>
    <scope>NUCLEOTIDE SEQUENCE [LARGE SCALE GENOMIC DNA]</scope>
    <source>
        <strain evidence="2 3">Cl-TMA</strain>
    </source>
</reference>
<comment type="caution">
    <text evidence="2">The sequence shown here is derived from an EMBL/GenBank/DDBJ whole genome shotgun (WGS) entry which is preliminary data.</text>
</comment>
<dbReference type="Gene3D" id="3.20.20.210">
    <property type="match status" value="1"/>
</dbReference>
<dbReference type="InterPro" id="IPR038071">
    <property type="entry name" value="UROD/MetE-like_sf"/>
</dbReference>
<name>A0ABV4TSL3_9GAMM</name>
<evidence type="ECO:0000313" key="2">
    <source>
        <dbReference type="EMBL" id="MFA9460306.1"/>
    </source>
</evidence>
<dbReference type="EMBL" id="JBGUAW010000003">
    <property type="protein sequence ID" value="MFA9460306.1"/>
    <property type="molecule type" value="Genomic_DNA"/>
</dbReference>
<dbReference type="PANTHER" id="PTHR43844:SF2">
    <property type="entry name" value="SYNTHASE, VITAMIN-B12 INDEPENDENT, PUTATIVE (AFU_ORTHOLOGUE AFUA_3G12060)-RELATED"/>
    <property type="match status" value="1"/>
</dbReference>
<keyword evidence="3" id="KW-1185">Reference proteome</keyword>
<dbReference type="SUPFAM" id="SSF51726">
    <property type="entry name" value="UROD/MetE-like"/>
    <property type="match status" value="1"/>
</dbReference>
<sequence>MISAHTDVVGSLLRPPELLRAREDRDAGRLDAAAFKRREDEAVDAAVRLQEEAGMAVATDGEMRRLSFQSQMTEAVDGFGTWDLDAFLWGDWQGDEATGDWSRERPARLGVEAPLRRRRFLSVEEFVYLRARVGPDTVPKVTLPSPSLFASFWDPERSTAAYPALAAFLADVTELLREEVAELARLGAEYVQLDAPHYPLLLDPGTRAFYEARGGGWRDWLARGIELDNAVMEAAPGITFGFHLCRGNQGSRWLVSGDYDPIAAPIFRETRAQRLLLEYDDERSGSFAPLAQVPEDKMVVLGLVTTKSPRLETPEALAERIHAAAGHFPLERLALSPQCGFSTSVVGNRVTVEDERRKLATIRETADRVWG</sequence>
<evidence type="ECO:0000259" key="1">
    <source>
        <dbReference type="Pfam" id="PF01717"/>
    </source>
</evidence>
<evidence type="ECO:0000313" key="3">
    <source>
        <dbReference type="Proteomes" id="UP001575181"/>
    </source>
</evidence>
<dbReference type="InterPro" id="IPR002629">
    <property type="entry name" value="Met_Synth_C/arc"/>
</dbReference>
<proteinExistence type="predicted"/>
<dbReference type="Proteomes" id="UP001575181">
    <property type="component" value="Unassembled WGS sequence"/>
</dbReference>
<feature type="domain" description="Cobalamin-independent methionine synthase MetE C-terminal/archaeal" evidence="1">
    <location>
        <begin position="166"/>
        <end position="344"/>
    </location>
</feature>
<protein>
    <submittedName>
        <fullName evidence="2">Cobalamin-independent methionine synthase II family protein</fullName>
    </submittedName>
</protein>
<dbReference type="CDD" id="cd03311">
    <property type="entry name" value="CIMS_C_terminal_like"/>
    <property type="match status" value="1"/>
</dbReference>